<protein>
    <submittedName>
        <fullName evidence="5">Carbohydrate-binding domain-containing protein</fullName>
    </submittedName>
</protein>
<accession>A0A9D1TLU4</accession>
<gene>
    <name evidence="5" type="ORF">H9900_05050</name>
</gene>
<feature type="signal peptide" evidence="3">
    <location>
        <begin position="1"/>
        <end position="26"/>
    </location>
</feature>
<organism evidence="5 6">
    <name type="scientific">Candidatus Monoglobus merdigallinarum</name>
    <dbReference type="NCBI Taxonomy" id="2838698"/>
    <lineage>
        <taxon>Bacteria</taxon>
        <taxon>Bacillati</taxon>
        <taxon>Bacillota</taxon>
        <taxon>Clostridia</taxon>
        <taxon>Monoglobales</taxon>
        <taxon>Monoglobaceae</taxon>
        <taxon>Monoglobus</taxon>
    </lineage>
</organism>
<evidence type="ECO:0000313" key="5">
    <source>
        <dbReference type="EMBL" id="HIV86160.1"/>
    </source>
</evidence>
<dbReference type="InterPro" id="IPR025584">
    <property type="entry name" value="Cthe_2159"/>
</dbReference>
<evidence type="ECO:0000256" key="3">
    <source>
        <dbReference type="SAM" id="SignalP"/>
    </source>
</evidence>
<comment type="caution">
    <text evidence="5">The sequence shown here is derived from an EMBL/GenBank/DDBJ whole genome shotgun (WGS) entry which is preliminary data.</text>
</comment>
<dbReference type="InterPro" id="IPR001119">
    <property type="entry name" value="SLH_dom"/>
</dbReference>
<dbReference type="EMBL" id="DXIJ01000105">
    <property type="protein sequence ID" value="HIV86160.1"/>
    <property type="molecule type" value="Genomic_DNA"/>
</dbReference>
<feature type="domain" description="SLH" evidence="4">
    <location>
        <begin position="491"/>
        <end position="554"/>
    </location>
</feature>
<dbReference type="Pfam" id="PF00395">
    <property type="entry name" value="SLH"/>
    <property type="match status" value="2"/>
</dbReference>
<dbReference type="PROSITE" id="PS51272">
    <property type="entry name" value="SLH"/>
    <property type="match status" value="2"/>
</dbReference>
<evidence type="ECO:0000256" key="2">
    <source>
        <dbReference type="SAM" id="MobiDB-lite"/>
    </source>
</evidence>
<evidence type="ECO:0000259" key="4">
    <source>
        <dbReference type="PROSITE" id="PS51272"/>
    </source>
</evidence>
<proteinExistence type="predicted"/>
<keyword evidence="1" id="KW-0677">Repeat</keyword>
<evidence type="ECO:0000256" key="1">
    <source>
        <dbReference type="ARBA" id="ARBA00022737"/>
    </source>
</evidence>
<keyword evidence="3" id="KW-0732">Signal</keyword>
<dbReference type="Pfam" id="PF14262">
    <property type="entry name" value="Cthe_2159"/>
    <property type="match status" value="1"/>
</dbReference>
<reference evidence="5" key="1">
    <citation type="journal article" date="2021" name="PeerJ">
        <title>Extensive microbial diversity within the chicken gut microbiome revealed by metagenomics and culture.</title>
        <authorList>
            <person name="Gilroy R."/>
            <person name="Ravi A."/>
            <person name="Getino M."/>
            <person name="Pursley I."/>
            <person name="Horton D.L."/>
            <person name="Alikhan N.F."/>
            <person name="Baker D."/>
            <person name="Gharbi K."/>
            <person name="Hall N."/>
            <person name="Watson M."/>
            <person name="Adriaenssens E.M."/>
            <person name="Foster-Nyarko E."/>
            <person name="Jarju S."/>
            <person name="Secka A."/>
            <person name="Antonio M."/>
            <person name="Oren A."/>
            <person name="Chaudhuri R.R."/>
            <person name="La Ragione R."/>
            <person name="Hildebrand F."/>
            <person name="Pallen M.J."/>
        </authorList>
    </citation>
    <scope>NUCLEOTIDE SEQUENCE</scope>
    <source>
        <strain evidence="5">5790</strain>
    </source>
</reference>
<name>A0A9D1TLU4_9FIRM</name>
<reference evidence="5" key="2">
    <citation type="submission" date="2021-04" db="EMBL/GenBank/DDBJ databases">
        <authorList>
            <person name="Gilroy R."/>
        </authorList>
    </citation>
    <scope>NUCLEOTIDE SEQUENCE</scope>
    <source>
        <strain evidence="5">5790</strain>
    </source>
</reference>
<evidence type="ECO:0000313" key="6">
    <source>
        <dbReference type="Proteomes" id="UP000824162"/>
    </source>
</evidence>
<feature type="region of interest" description="Disordered" evidence="2">
    <location>
        <begin position="381"/>
        <end position="406"/>
    </location>
</feature>
<sequence length="670" mass="70828">MYNTLKKLIGPVFILCITALMIPAAAAGSETSIVLSDSGVTVNGEAVSENNSSAVYMSKKTETHEDITEELKDVENTVITITEAGTYRISGSMTDAQIAVEAGENDSVELILDGVDITCRTAPAILVYSAYEPAEAGNAGVTLTLADGSENTLTGSHTLATEEDEIKHDGAVSSNVSLAIDGSGLLNIIGDTEGIEVKYKHLTVNDGTIHIESRDDPLNGSEDYVAHIMINGGYLYCHAVGDEGDGIDSNGYMTINGGTVIALASTQSMDSGLDSELGTTINGGTVIGAGNMFDELSAGSQQLYMFLQFTEATDDLICVTDTNNEPVFAYDFPFSYSYISFSSPQLAEETYYVYIGGTIQGDEQDGLYIDISSYSAGAQLHHGGTSVNNGRPEGMMGGGMQRPEGDMNFPEGMEPPEGTARPDGGMNIPMGTARPDGGMNFPEGMEPPDGMMGGGMRGPQGMSSSSETETYEFVLTSESGSFTNVSSAEIAVLPFEDVTQDAWFYDVVAEAYDAGLIVGKTDTLFMPEDTVTAAELITMLYRADGGETAETSDGSWYAAAQAWGEESSIIGGGGWSFAAESALTREQMMDMMYRFLTYENVPLSNTDDLSAYADGSKVSDYAREAAEKLIAAGIIEGDEAGLRPSDTLTRAETAAILVRALNMISSAYIG</sequence>
<feature type="chain" id="PRO_5038483899" evidence="3">
    <location>
        <begin position="27"/>
        <end position="670"/>
    </location>
</feature>
<dbReference type="Proteomes" id="UP000824162">
    <property type="component" value="Unassembled WGS sequence"/>
</dbReference>
<dbReference type="AlphaFoldDB" id="A0A9D1TLU4"/>
<feature type="domain" description="SLH" evidence="4">
    <location>
        <begin position="609"/>
        <end position="670"/>
    </location>
</feature>